<accession>A0A179GAT2</accession>
<protein>
    <submittedName>
        <fullName evidence="3">Beta-lactamase superfamily domain-containing protein</fullName>
    </submittedName>
</protein>
<dbReference type="Pfam" id="PF12706">
    <property type="entry name" value="Lactamase_B_2"/>
    <property type="match status" value="1"/>
</dbReference>
<dbReference type="EMBL" id="LSBH01000009">
    <property type="protein sequence ID" value="OAQ74511.1"/>
    <property type="molecule type" value="Genomic_DNA"/>
</dbReference>
<evidence type="ECO:0000259" key="2">
    <source>
        <dbReference type="Pfam" id="PF12706"/>
    </source>
</evidence>
<comment type="caution">
    <text evidence="3">The sequence shown here is derived from an EMBL/GenBank/DDBJ whole genome shotgun (WGS) entry which is preliminary data.</text>
</comment>
<sequence length="307" mass="33390">MLRQLTVLGSQAAYPTLDRPCSGFLLTWDGLTIVLDLGYGTLQPLLARGVDPHAIDAVVITHEHPDHWLDLHALLRLLYYGRPPKPPSMSDVMERAQEEGREQKKQKSKLGLYCTRGVLEQLIHLEPDLPLSAIADVHILTHRCTFTIGTTPASLQLTGLLLPHWVPNIGIRLAHAPLPDQPLPSSGEAHLQDDDSGAANTTTRRRALLAYTGDTGPSPLLTELGRDARLFIVDATDRPGEMAKPAGERNLLTAAEAGQWAAEAEAETLLLTHFWPGNDTAAAVERAREGFEGEVLAAEPGMVMDLS</sequence>
<proteinExistence type="predicted"/>
<evidence type="ECO:0000313" key="3">
    <source>
        <dbReference type="EMBL" id="OAQ74511.1"/>
    </source>
</evidence>
<evidence type="ECO:0000313" key="4">
    <source>
        <dbReference type="Proteomes" id="UP000078240"/>
    </source>
</evidence>
<dbReference type="InterPro" id="IPR036866">
    <property type="entry name" value="RibonucZ/Hydroxyglut_hydro"/>
</dbReference>
<dbReference type="AlphaFoldDB" id="A0A179GAT2"/>
<gene>
    <name evidence="3" type="ORF">VFPBJ_09806</name>
</gene>
<reference evidence="3 4" key="1">
    <citation type="submission" date="2016-01" db="EMBL/GenBank/DDBJ databases">
        <title>Biosynthesis of antibiotic leucinostatins and their inhibition on Phytophthora in bio-control Purpureocillium lilacinum.</title>
        <authorList>
            <person name="Wang G."/>
            <person name="Liu Z."/>
            <person name="Lin R."/>
            <person name="Li E."/>
            <person name="Mao Z."/>
            <person name="Ling J."/>
            <person name="Yin W."/>
            <person name="Xie B."/>
        </authorList>
    </citation>
    <scope>NUCLEOTIDE SEQUENCE [LARGE SCALE GENOMIC DNA]</scope>
    <source>
        <strain evidence="3">PLBJ-1</strain>
    </source>
</reference>
<dbReference type="OrthoDB" id="10250730at2759"/>
<dbReference type="PANTHER" id="PTHR46018:SF2">
    <property type="entry name" value="ZINC PHOSPHODIESTERASE ELAC PROTEIN 1"/>
    <property type="match status" value="1"/>
</dbReference>
<feature type="region of interest" description="Disordered" evidence="1">
    <location>
        <begin position="180"/>
        <end position="199"/>
    </location>
</feature>
<feature type="domain" description="Metallo-beta-lactamase" evidence="2">
    <location>
        <begin position="40"/>
        <end position="274"/>
    </location>
</feature>
<evidence type="ECO:0000256" key="1">
    <source>
        <dbReference type="SAM" id="MobiDB-lite"/>
    </source>
</evidence>
<dbReference type="PANTHER" id="PTHR46018">
    <property type="entry name" value="ZINC PHOSPHODIESTERASE ELAC PROTEIN 1"/>
    <property type="match status" value="1"/>
</dbReference>
<dbReference type="Gene3D" id="3.60.15.10">
    <property type="entry name" value="Ribonuclease Z/Hydroxyacylglutathione hydrolase-like"/>
    <property type="match status" value="1"/>
</dbReference>
<organism evidence="3 4">
    <name type="scientific">Purpureocillium lilacinum</name>
    <name type="common">Paecilomyces lilacinus</name>
    <dbReference type="NCBI Taxonomy" id="33203"/>
    <lineage>
        <taxon>Eukaryota</taxon>
        <taxon>Fungi</taxon>
        <taxon>Dikarya</taxon>
        <taxon>Ascomycota</taxon>
        <taxon>Pezizomycotina</taxon>
        <taxon>Sordariomycetes</taxon>
        <taxon>Hypocreomycetidae</taxon>
        <taxon>Hypocreales</taxon>
        <taxon>Ophiocordycipitaceae</taxon>
        <taxon>Purpureocillium</taxon>
    </lineage>
</organism>
<dbReference type="GO" id="GO:0042781">
    <property type="term" value="F:3'-tRNA processing endoribonuclease activity"/>
    <property type="evidence" value="ECO:0007669"/>
    <property type="project" value="TreeGrafter"/>
</dbReference>
<dbReference type="SUPFAM" id="SSF56281">
    <property type="entry name" value="Metallo-hydrolase/oxidoreductase"/>
    <property type="match status" value="1"/>
</dbReference>
<name>A0A179GAT2_PURLI</name>
<dbReference type="InterPro" id="IPR001279">
    <property type="entry name" value="Metallo-B-lactamas"/>
</dbReference>
<dbReference type="Proteomes" id="UP000078240">
    <property type="component" value="Unassembled WGS sequence"/>
</dbReference>